<dbReference type="PANTHER" id="PTHR43174:SF2">
    <property type="entry name" value="UDP-N-ACETYLGLUCOSAMINE 2-EPIMERASE"/>
    <property type="match status" value="1"/>
</dbReference>
<dbReference type="InterPro" id="IPR003331">
    <property type="entry name" value="UDP_GlcNAc_Epimerase_2_dom"/>
</dbReference>
<dbReference type="Proteomes" id="UP001228019">
    <property type="component" value="Unassembled WGS sequence"/>
</dbReference>
<dbReference type="EMBL" id="JAUQOP010000022">
    <property type="protein sequence ID" value="MDO7898345.1"/>
    <property type="molecule type" value="Genomic_DNA"/>
</dbReference>
<dbReference type="RefSeq" id="WP_304555030.1">
    <property type="nucleotide sequence ID" value="NZ_JAUQOP010000022.1"/>
</dbReference>
<dbReference type="EC" id="5.1.3.14" evidence="4"/>
<proteinExistence type="inferred from homology"/>
<comment type="caution">
    <text evidence="7">The sequence shown here is derived from an EMBL/GenBank/DDBJ whole genome shotgun (WGS) entry which is preliminary data.</text>
</comment>
<accession>A0ABT9C2D9</accession>
<comment type="catalytic activity">
    <reaction evidence="2">
        <text>UDP-N-acetyl-alpha-D-glucosamine = UDP-N-acetyl-alpha-D-mannosamine</text>
        <dbReference type="Rhea" id="RHEA:17213"/>
        <dbReference type="ChEBI" id="CHEBI:57705"/>
        <dbReference type="ChEBI" id="CHEBI:68623"/>
        <dbReference type="EC" id="5.1.3.14"/>
    </reaction>
</comment>
<evidence type="ECO:0000313" key="7">
    <source>
        <dbReference type="EMBL" id="MDO7898345.1"/>
    </source>
</evidence>
<dbReference type="Pfam" id="PF02350">
    <property type="entry name" value="Epimerase_2"/>
    <property type="match status" value="1"/>
</dbReference>
<evidence type="ECO:0000256" key="3">
    <source>
        <dbReference type="ARBA" id="ARBA00038209"/>
    </source>
</evidence>
<evidence type="ECO:0000256" key="2">
    <source>
        <dbReference type="ARBA" id="ARBA00036080"/>
    </source>
</evidence>
<evidence type="ECO:0000256" key="1">
    <source>
        <dbReference type="ARBA" id="ARBA00023235"/>
    </source>
</evidence>
<evidence type="ECO:0000259" key="6">
    <source>
        <dbReference type="Pfam" id="PF02350"/>
    </source>
</evidence>
<dbReference type="SUPFAM" id="SSF53756">
    <property type="entry name" value="UDP-Glycosyltransferase/glycogen phosphorylase"/>
    <property type="match status" value="1"/>
</dbReference>
<dbReference type="InterPro" id="IPR029767">
    <property type="entry name" value="WecB-like"/>
</dbReference>
<evidence type="ECO:0000256" key="5">
    <source>
        <dbReference type="RuleBase" id="RU003513"/>
    </source>
</evidence>
<keyword evidence="1 5" id="KW-0413">Isomerase</keyword>
<dbReference type="Gene3D" id="3.40.50.2000">
    <property type="entry name" value="Glycogen Phosphorylase B"/>
    <property type="match status" value="2"/>
</dbReference>
<dbReference type="GO" id="GO:0008761">
    <property type="term" value="F:UDP-N-acetylglucosamine 2-epimerase activity"/>
    <property type="evidence" value="ECO:0007669"/>
    <property type="project" value="UniProtKB-EC"/>
</dbReference>
<dbReference type="NCBIfam" id="TIGR00236">
    <property type="entry name" value="wecB"/>
    <property type="match status" value="1"/>
</dbReference>
<keyword evidence="8" id="KW-1185">Reference proteome</keyword>
<name>A0ABT9C2D9_9PSED</name>
<organism evidence="7 8">
    <name type="scientific">Pseudomonas citrulli</name>
    <dbReference type="NCBI Taxonomy" id="3064347"/>
    <lineage>
        <taxon>Bacteria</taxon>
        <taxon>Pseudomonadati</taxon>
        <taxon>Pseudomonadota</taxon>
        <taxon>Gammaproteobacteria</taxon>
        <taxon>Pseudomonadales</taxon>
        <taxon>Pseudomonadaceae</taxon>
        <taxon>Pseudomonas</taxon>
    </lineage>
</organism>
<feature type="domain" description="UDP-N-acetylglucosamine 2-epimerase" evidence="6">
    <location>
        <begin position="23"/>
        <end position="362"/>
    </location>
</feature>
<evidence type="ECO:0000313" key="8">
    <source>
        <dbReference type="Proteomes" id="UP001228019"/>
    </source>
</evidence>
<protein>
    <recommendedName>
        <fullName evidence="4">UDP-N-acetylglucosamine 2-epimerase (non-hydrolyzing)</fullName>
        <ecNumber evidence="4">5.1.3.14</ecNumber>
    </recommendedName>
</protein>
<comment type="similarity">
    <text evidence="3 5">Belongs to the UDP-N-acetylglucosamine 2-epimerase family.</text>
</comment>
<gene>
    <name evidence="7" type="primary">wecB</name>
    <name evidence="7" type="ORF">Q6A48_15795</name>
</gene>
<dbReference type="PANTHER" id="PTHR43174">
    <property type="entry name" value="UDP-N-ACETYLGLUCOSAMINE 2-EPIMERASE"/>
    <property type="match status" value="1"/>
</dbReference>
<dbReference type="CDD" id="cd03786">
    <property type="entry name" value="GTB_UDP-GlcNAc_2-Epimerase"/>
    <property type="match status" value="1"/>
</dbReference>
<sequence length="369" mass="40297">MTRKVLCIVGTRPEAIKMAPVIKALQAQDGIDCRVLATAQHRGMLDQVLAFFAITPDLDLDIMQPDQSLATLTARLLHALDDVLKTERPDVVLAQGDTTTVMSAALACFYRQIPFGHVEAGLRTGDIRNPFPEEANRVIAGKLTRWHFAPTQGAVDNLLREGVAPADIILTGNTVIDALLMTAARPVPLGIELDPDKRLVLVTAHRRENFGAPFQHICQALRCLAERNPDIQILYPVHPNPHVKEVAYPLLGQVPNILLCAPLDYAPFIAAMKRAYLIISDSGGVQEEAPALGKPVLVLREETERPEAVELGVVKLVGPHRDAILEQAQRLLDDPQAYRGMARGISPYGDGQAAGRIVEVLRQYLSPCA</sequence>
<reference evidence="7 8" key="1">
    <citation type="submission" date="2023-07" db="EMBL/GenBank/DDBJ databases">
        <title>Identification of four novel Pseudomonas species associated with bacterial leaf spot of cucurbits.</title>
        <authorList>
            <person name="Fullem K.R."/>
        </authorList>
    </citation>
    <scope>NUCLEOTIDE SEQUENCE [LARGE SCALE GENOMIC DNA]</scope>
    <source>
        <strain evidence="7 8">K18</strain>
    </source>
</reference>
<evidence type="ECO:0000256" key="4">
    <source>
        <dbReference type="ARBA" id="ARBA00038858"/>
    </source>
</evidence>